<evidence type="ECO:0000256" key="1">
    <source>
        <dbReference type="SAM" id="MobiDB-lite"/>
    </source>
</evidence>
<dbReference type="EMBL" id="REGW02000019">
    <property type="protein sequence ID" value="KAE8281943.1"/>
    <property type="molecule type" value="Genomic_DNA"/>
</dbReference>
<feature type="compositionally biased region" description="Basic and acidic residues" evidence="1">
    <location>
        <begin position="621"/>
        <end position="635"/>
    </location>
</feature>
<evidence type="ECO:0000313" key="2">
    <source>
        <dbReference type="EMBL" id="KAE8281943.1"/>
    </source>
</evidence>
<dbReference type="Gene3D" id="1.10.287.1490">
    <property type="match status" value="1"/>
</dbReference>
<feature type="region of interest" description="Disordered" evidence="1">
    <location>
        <begin position="513"/>
        <end position="534"/>
    </location>
</feature>
<keyword evidence="3" id="KW-1185">Reference proteome</keyword>
<comment type="caution">
    <text evidence="2">The sequence shown here is derived from an EMBL/GenBank/DDBJ whole genome shotgun (WGS) entry which is preliminary data.</text>
</comment>
<feature type="compositionally biased region" description="Pro residues" evidence="1">
    <location>
        <begin position="309"/>
        <end position="329"/>
    </location>
</feature>
<feature type="compositionally biased region" description="Low complexity" evidence="1">
    <location>
        <begin position="359"/>
        <end position="388"/>
    </location>
</feature>
<feature type="compositionally biased region" description="Basic and acidic residues" evidence="1">
    <location>
        <begin position="729"/>
        <end position="747"/>
    </location>
</feature>
<feature type="region of interest" description="Disordered" evidence="1">
    <location>
        <begin position="1241"/>
        <end position="1282"/>
    </location>
</feature>
<proteinExistence type="predicted"/>
<dbReference type="InterPro" id="IPR011011">
    <property type="entry name" value="Znf_FYVE_PHD"/>
</dbReference>
<feature type="compositionally biased region" description="Low complexity" evidence="1">
    <location>
        <begin position="411"/>
        <end position="445"/>
    </location>
</feature>
<dbReference type="InterPro" id="IPR013083">
    <property type="entry name" value="Znf_RING/FYVE/PHD"/>
</dbReference>
<feature type="compositionally biased region" description="Low complexity" evidence="1">
    <location>
        <begin position="187"/>
        <end position="196"/>
    </location>
</feature>
<feature type="compositionally biased region" description="Pro residues" evidence="1">
    <location>
        <begin position="204"/>
        <end position="224"/>
    </location>
</feature>
<feature type="compositionally biased region" description="Gly residues" evidence="1">
    <location>
        <begin position="225"/>
        <end position="252"/>
    </location>
</feature>
<feature type="compositionally biased region" description="Polar residues" evidence="1">
    <location>
        <begin position="389"/>
        <end position="400"/>
    </location>
</feature>
<dbReference type="GO" id="GO:0005923">
    <property type="term" value="C:bicellular tight junction"/>
    <property type="evidence" value="ECO:0007669"/>
    <property type="project" value="TreeGrafter"/>
</dbReference>
<accession>A0A6G0HSA2</accession>
<evidence type="ECO:0000313" key="3">
    <source>
        <dbReference type="Proteomes" id="UP000424527"/>
    </source>
</evidence>
<dbReference type="PANTHER" id="PTHR46349:SF5">
    <property type="entry name" value="CINGULIN"/>
    <property type="match status" value="1"/>
</dbReference>
<dbReference type="Gene3D" id="3.30.40.10">
    <property type="entry name" value="Zinc/RING finger domain, C3HC4 (zinc finger)"/>
    <property type="match status" value="1"/>
</dbReference>
<gene>
    <name evidence="2" type="ORF">D5F01_LYC19332</name>
</gene>
<feature type="region of interest" description="Disordered" evidence="1">
    <location>
        <begin position="1017"/>
        <end position="1053"/>
    </location>
</feature>
<feature type="compositionally biased region" description="Low complexity" evidence="1">
    <location>
        <begin position="516"/>
        <end position="533"/>
    </location>
</feature>
<feature type="compositionally biased region" description="Basic and acidic residues" evidence="1">
    <location>
        <begin position="599"/>
        <end position="613"/>
    </location>
</feature>
<feature type="compositionally biased region" description="Gly residues" evidence="1">
    <location>
        <begin position="67"/>
        <end position="99"/>
    </location>
</feature>
<organism evidence="2 3">
    <name type="scientific">Larimichthys crocea</name>
    <name type="common">Large yellow croaker</name>
    <name type="synonym">Pseudosciaena crocea</name>
    <dbReference type="NCBI Taxonomy" id="215358"/>
    <lineage>
        <taxon>Eukaryota</taxon>
        <taxon>Metazoa</taxon>
        <taxon>Chordata</taxon>
        <taxon>Craniata</taxon>
        <taxon>Vertebrata</taxon>
        <taxon>Euteleostomi</taxon>
        <taxon>Actinopterygii</taxon>
        <taxon>Neopterygii</taxon>
        <taxon>Teleostei</taxon>
        <taxon>Neoteleostei</taxon>
        <taxon>Acanthomorphata</taxon>
        <taxon>Eupercaria</taxon>
        <taxon>Sciaenidae</taxon>
        <taxon>Larimichthys</taxon>
    </lineage>
</organism>
<feature type="compositionally biased region" description="Low complexity" evidence="1">
    <location>
        <begin position="57"/>
        <end position="66"/>
    </location>
</feature>
<protein>
    <submittedName>
        <fullName evidence="2">Cingulin</fullName>
    </submittedName>
</protein>
<dbReference type="SUPFAM" id="SSF57903">
    <property type="entry name" value="FYVE/PHD zinc finger"/>
    <property type="match status" value="1"/>
</dbReference>
<dbReference type="PANTHER" id="PTHR46349">
    <property type="entry name" value="CINGULIN-LIKE PROTEIN 1-RELATED"/>
    <property type="match status" value="1"/>
</dbReference>
<dbReference type="Proteomes" id="UP000424527">
    <property type="component" value="Unassembled WGS sequence"/>
</dbReference>
<feature type="region of interest" description="Disordered" evidence="1">
    <location>
        <begin position="1164"/>
        <end position="1203"/>
    </location>
</feature>
<feature type="region of interest" description="Disordered" evidence="1">
    <location>
        <begin position="569"/>
        <end position="765"/>
    </location>
</feature>
<feature type="compositionally biased region" description="Gly residues" evidence="1">
    <location>
        <begin position="118"/>
        <end position="143"/>
    </location>
</feature>
<feature type="compositionally biased region" description="Basic and acidic residues" evidence="1">
    <location>
        <begin position="1164"/>
        <end position="1184"/>
    </location>
</feature>
<name>A0A6G0HSA2_LARCR</name>
<feature type="compositionally biased region" description="Low complexity" evidence="1">
    <location>
        <begin position="294"/>
        <end position="308"/>
    </location>
</feature>
<reference evidence="2 3" key="1">
    <citation type="submission" date="2019-07" db="EMBL/GenBank/DDBJ databases">
        <title>Chromosome genome assembly for large yellow croaker.</title>
        <authorList>
            <person name="Xiao S."/>
        </authorList>
    </citation>
    <scope>NUCLEOTIDE SEQUENCE [LARGE SCALE GENOMIC DNA]</scope>
    <source>
        <strain evidence="2">JMULYC20181020</strain>
        <tissue evidence="2">Muscle</tissue>
    </source>
</reference>
<sequence>MKSPEKKKARKSTTQAAGFSHLTEFAPPPTPMVDHLVASNPFDDDYSSSRPSGAGGPASAPFLPSPGAGGGGGYGGGGGRIAGGMGFMGGPGGPGGGQPGRRPPFGPPANAGPHHQLGFGGMPGFGGGGGGGSGGGGGGGGFPPGGPAQFNMPPNFSPPMHPGPGFNPMLSPGGMGGPGGGGPPHPRFGMPPQQQHGQGGHPFNSPPLPGGGGPRGPPHGPLPPMGGGMGPGMNMMGGMGGGPGGNMVGGLPGMPPQGQFPPSQDGPYPGPSPPGPGNEDGKNFGGGGPPPGPQQQQQQQQQQLNLNPNGPPPNNATPGPPPNSGPPQPGGGFPGHPDIQQPNANTPGQPQHPPPSQLQPPNNTNTPNSNNSTQQQQQQQSTPPNSAPGSTPYNQQNNTPGAGGPMPNAASNSGQNNMTNNNGGNTPGSNPNPPSNSTSTPNTQSPLPPGPAAPSTGPGSGPGKLGGPGMVFPCGLCLAEVHDDQDAILCEASCQRWFHRDCTGLTEPAQYRAAVRTDTGGRNRSGSGSSFTGVAENQEVNMSTLSTDRKPLVDYGVQIRFIKDLHDTGEDEDGEIFGSPLKRPPGDGQAGTQVEEEGGAGRERQAERQKAEPQLKATASEAEKNSDWTTEEKYNEAGLKPVKLNGVGPKGAKQTGSGFTASLGRYSGKNLRKDTPPQSEPPASTNDVPVPEIDTNSLAPINKLISKFNSATPGSAPQARGRSGARQRLRFDERRRSRSLDARKDVQPEVSLPSPPSPTLNPYAVPLSTSSNLLTSSAPASGSLGRSPASVAKVTTLEAPKPSFKSPRTFVAKDTTPAVAKKPEIPPRTLNQSKEVINGEEAQVKQAIFNILKEGTSESEGSLKRKVNLVYETTGGFKTGGSVGSFKKANIEELQEQLSRCKKDLQNVHDELAEERMSREMAECRLRLQEDQLAELQEELRRVSENSPGSESLQMDVVNLQADLAEATMLRQRQEDTLHMRERELTALKGALKEEVECHDREMEALREQYGQDMESLRRTLEQSQDQIEEERQRVNASIQSLEDELESSRDQGEQWKMQLEATTQELHSTTEELLKSRLEKEEFEGELKDLQDSLLAMKKQMPALNDNRSTAEELQRCHDDLKRARADLNKQKAELDEKREALQALKKANEEKEAELLSEISRLKEQSQKDKAELERELEKAKESPVGSIGKTVVDHSTSMELQEANNRLRERLSRMTRLHSSMPRGSDTEEAVEALENENRSLKTQLEEAKRGTTRLSKERDELTRRLEERDLEREALRRGKSDLEEQKRLLDRALEKINKEMEVMMGDSRQSVAALQTQLDDYRERSRKDLLEAQRNSKDRLAELQRAQSNLKVQQDEVSRLKKELLVCSEERDSAQLERDLLNNRLKHFESELETEKSTYTDRTREIRGLEDKIKTLEIELDEERSSVELQNDRIARSRDQVDQLPFRADAGTLGKT</sequence>
<feature type="region of interest" description="Disordered" evidence="1">
    <location>
        <begin position="1"/>
        <end position="464"/>
    </location>
</feature>